<evidence type="ECO:0000256" key="8">
    <source>
        <dbReference type="ARBA" id="ARBA00023224"/>
    </source>
</evidence>
<name>A0A9N8ED63_9STRA</name>
<evidence type="ECO:0000256" key="7">
    <source>
        <dbReference type="ARBA" id="ARBA00023180"/>
    </source>
</evidence>
<feature type="transmembrane region" description="Helical" evidence="9">
    <location>
        <begin position="44"/>
        <end position="64"/>
    </location>
</feature>
<evidence type="ECO:0000256" key="1">
    <source>
        <dbReference type="ARBA" id="ARBA00004141"/>
    </source>
</evidence>
<evidence type="ECO:0000256" key="4">
    <source>
        <dbReference type="ARBA" id="ARBA00023040"/>
    </source>
</evidence>
<evidence type="ECO:0000256" key="3">
    <source>
        <dbReference type="ARBA" id="ARBA00022989"/>
    </source>
</evidence>
<protein>
    <submittedName>
        <fullName evidence="11">Gamma-aminobutyric acid (GABA) B receptor</fullName>
    </submittedName>
</protein>
<keyword evidence="12" id="KW-1185">Reference proteome</keyword>
<feature type="domain" description="G-protein coupled receptors family 3 profile" evidence="10">
    <location>
        <begin position="79"/>
        <end position="288"/>
    </location>
</feature>
<keyword evidence="4" id="KW-0297">G-protein coupled receptor</keyword>
<keyword evidence="5 9" id="KW-0472">Membrane</keyword>
<keyword evidence="7" id="KW-0325">Glycoprotein</keyword>
<evidence type="ECO:0000256" key="9">
    <source>
        <dbReference type="SAM" id="Phobius"/>
    </source>
</evidence>
<dbReference type="PANTHER" id="PTHR10519">
    <property type="entry name" value="GABA-B RECEPTOR"/>
    <property type="match status" value="1"/>
</dbReference>
<dbReference type="GO" id="GO:0038039">
    <property type="term" value="C:G protein-coupled receptor heterodimeric complex"/>
    <property type="evidence" value="ECO:0007669"/>
    <property type="project" value="TreeGrafter"/>
</dbReference>
<dbReference type="InterPro" id="IPR002455">
    <property type="entry name" value="GPCR3_GABA-B"/>
</dbReference>
<reference evidence="11" key="1">
    <citation type="submission" date="2020-06" db="EMBL/GenBank/DDBJ databases">
        <authorList>
            <consortium name="Plant Systems Biology data submission"/>
        </authorList>
    </citation>
    <scope>NUCLEOTIDE SEQUENCE</scope>
    <source>
        <strain evidence="11">D6</strain>
    </source>
</reference>
<dbReference type="Proteomes" id="UP001153069">
    <property type="component" value="Unassembled WGS sequence"/>
</dbReference>
<dbReference type="PANTHER" id="PTHR10519:SF20">
    <property type="entry name" value="G-PROTEIN COUPLED RECEPTOR 156-RELATED"/>
    <property type="match status" value="1"/>
</dbReference>
<dbReference type="EMBL" id="CAICTM010000828">
    <property type="protein sequence ID" value="CAB9517081.1"/>
    <property type="molecule type" value="Genomic_DNA"/>
</dbReference>
<gene>
    <name evidence="11" type="ORF">SEMRO_829_G208120.1</name>
</gene>
<evidence type="ECO:0000259" key="10">
    <source>
        <dbReference type="PROSITE" id="PS50259"/>
    </source>
</evidence>
<evidence type="ECO:0000256" key="5">
    <source>
        <dbReference type="ARBA" id="ARBA00023136"/>
    </source>
</evidence>
<organism evidence="11 12">
    <name type="scientific">Seminavis robusta</name>
    <dbReference type="NCBI Taxonomy" id="568900"/>
    <lineage>
        <taxon>Eukaryota</taxon>
        <taxon>Sar</taxon>
        <taxon>Stramenopiles</taxon>
        <taxon>Ochrophyta</taxon>
        <taxon>Bacillariophyta</taxon>
        <taxon>Bacillariophyceae</taxon>
        <taxon>Bacillariophycidae</taxon>
        <taxon>Naviculales</taxon>
        <taxon>Naviculaceae</taxon>
        <taxon>Seminavis</taxon>
    </lineage>
</organism>
<dbReference type="PROSITE" id="PS50259">
    <property type="entry name" value="G_PROTEIN_RECEP_F3_4"/>
    <property type="match status" value="1"/>
</dbReference>
<evidence type="ECO:0000256" key="6">
    <source>
        <dbReference type="ARBA" id="ARBA00023170"/>
    </source>
</evidence>
<feature type="transmembrane region" description="Helical" evidence="9">
    <location>
        <begin position="12"/>
        <end position="32"/>
    </location>
</feature>
<feature type="transmembrane region" description="Helical" evidence="9">
    <location>
        <begin position="214"/>
        <end position="237"/>
    </location>
</feature>
<comment type="caution">
    <text evidence="11">The sequence shown here is derived from an EMBL/GenBank/DDBJ whole genome shotgun (WGS) entry which is preliminary data.</text>
</comment>
<keyword evidence="6 11" id="KW-0675">Receptor</keyword>
<dbReference type="GO" id="GO:0004965">
    <property type="term" value="F:G protein-coupled GABA receptor activity"/>
    <property type="evidence" value="ECO:0007669"/>
    <property type="project" value="InterPro"/>
</dbReference>
<sequence>MNLVPNGVRALCWSMAALVLLLSIFCAGWSWLRRRIPAVQSSQPSYLVLLCLGTFLLGSSIIPFTWQEPMQRHVLDVGCMLHTWLLSIGFSTAFSALVCKTFRIRRVVHSARAFRRLAVVASDVVWVPALVFGLNLTLLVAWTFVGPLHWDRITLEEDVFGRTTKSRGTCYTFQENKAGIVFGSLLVLVNLLAFLMAGYQSFKSRNLPTVFNESFYMTVTICIIVEAILIGLPIMVVVQANTIAFMVIGSWLVTVAALAVLIPLFWPKIVGRYIRQEISSSLNLSSSRQHLW</sequence>
<dbReference type="PRINTS" id="PR01176">
    <property type="entry name" value="GABABRECEPTR"/>
</dbReference>
<evidence type="ECO:0000256" key="2">
    <source>
        <dbReference type="ARBA" id="ARBA00022692"/>
    </source>
</evidence>
<proteinExistence type="predicted"/>
<feature type="transmembrane region" description="Helical" evidence="9">
    <location>
        <begin position="124"/>
        <end position="145"/>
    </location>
</feature>
<dbReference type="OrthoDB" id="2150267at2759"/>
<feature type="transmembrane region" description="Helical" evidence="9">
    <location>
        <begin position="84"/>
        <end position="103"/>
    </location>
</feature>
<keyword evidence="2 9" id="KW-0812">Transmembrane</keyword>
<evidence type="ECO:0000313" key="11">
    <source>
        <dbReference type="EMBL" id="CAB9517081.1"/>
    </source>
</evidence>
<evidence type="ECO:0000313" key="12">
    <source>
        <dbReference type="Proteomes" id="UP001153069"/>
    </source>
</evidence>
<keyword evidence="3 9" id="KW-1133">Transmembrane helix</keyword>
<keyword evidence="8" id="KW-0807">Transducer</keyword>
<dbReference type="AlphaFoldDB" id="A0A9N8ED63"/>
<dbReference type="Pfam" id="PF00003">
    <property type="entry name" value="7tm_3"/>
    <property type="match status" value="1"/>
</dbReference>
<accession>A0A9N8ED63</accession>
<dbReference type="InterPro" id="IPR017978">
    <property type="entry name" value="GPCR_3_C"/>
</dbReference>
<feature type="transmembrane region" description="Helical" evidence="9">
    <location>
        <begin position="180"/>
        <end position="202"/>
    </location>
</feature>
<comment type="subcellular location">
    <subcellularLocation>
        <location evidence="1">Membrane</location>
        <topology evidence="1">Multi-pass membrane protein</topology>
    </subcellularLocation>
</comment>
<feature type="transmembrane region" description="Helical" evidence="9">
    <location>
        <begin position="243"/>
        <end position="266"/>
    </location>
</feature>